<dbReference type="Proteomes" id="UP001165289">
    <property type="component" value="Unassembled WGS sequence"/>
</dbReference>
<comment type="caution">
    <text evidence="2">The sequence shown here is derived from an EMBL/GenBank/DDBJ whole genome shotgun (WGS) entry which is preliminary data.</text>
</comment>
<dbReference type="EMBL" id="JAKMXF010000299">
    <property type="protein sequence ID" value="KAI6652259.1"/>
    <property type="molecule type" value="Genomic_DNA"/>
</dbReference>
<reference evidence="2 3" key="1">
    <citation type="journal article" date="2023" name="BMC Biol.">
        <title>The compact genome of the sponge Oopsacas minuta (Hexactinellida) is lacking key metazoan core genes.</title>
        <authorList>
            <person name="Santini S."/>
            <person name="Schenkelaars Q."/>
            <person name="Jourda C."/>
            <person name="Duchesne M."/>
            <person name="Belahbib H."/>
            <person name="Rocher C."/>
            <person name="Selva M."/>
            <person name="Riesgo A."/>
            <person name="Vervoort M."/>
            <person name="Leys S.P."/>
            <person name="Kodjabachian L."/>
            <person name="Le Bivic A."/>
            <person name="Borchiellini C."/>
            <person name="Claverie J.M."/>
            <person name="Renard E."/>
        </authorList>
    </citation>
    <scope>NUCLEOTIDE SEQUENCE [LARGE SCALE GENOMIC DNA]</scope>
    <source>
        <strain evidence="2">SPO-2</strain>
    </source>
</reference>
<dbReference type="SUPFAM" id="SSF54928">
    <property type="entry name" value="RNA-binding domain, RBD"/>
    <property type="match status" value="1"/>
</dbReference>
<dbReference type="InterPro" id="IPR035979">
    <property type="entry name" value="RBD_domain_sf"/>
</dbReference>
<keyword evidence="3" id="KW-1185">Reference proteome</keyword>
<feature type="region of interest" description="Disordered" evidence="1">
    <location>
        <begin position="176"/>
        <end position="240"/>
    </location>
</feature>
<dbReference type="GO" id="GO:0003676">
    <property type="term" value="F:nucleic acid binding"/>
    <property type="evidence" value="ECO:0007669"/>
    <property type="project" value="InterPro"/>
</dbReference>
<feature type="compositionally biased region" description="Low complexity" evidence="1">
    <location>
        <begin position="110"/>
        <end position="132"/>
    </location>
</feature>
<feature type="region of interest" description="Disordered" evidence="1">
    <location>
        <begin position="80"/>
        <end position="135"/>
    </location>
</feature>
<feature type="compositionally biased region" description="Basic and acidic residues" evidence="1">
    <location>
        <begin position="84"/>
        <end position="98"/>
    </location>
</feature>
<dbReference type="AlphaFoldDB" id="A0AAV7JTL6"/>
<evidence type="ECO:0000313" key="3">
    <source>
        <dbReference type="Proteomes" id="UP001165289"/>
    </source>
</evidence>
<evidence type="ECO:0000313" key="2">
    <source>
        <dbReference type="EMBL" id="KAI6652259.1"/>
    </source>
</evidence>
<protein>
    <recommendedName>
        <fullName evidence="4">RRM domain-containing protein</fullName>
    </recommendedName>
</protein>
<dbReference type="CDD" id="cd00590">
    <property type="entry name" value="RRM_SF"/>
    <property type="match status" value="1"/>
</dbReference>
<organism evidence="2 3">
    <name type="scientific">Oopsacas minuta</name>
    <dbReference type="NCBI Taxonomy" id="111878"/>
    <lineage>
        <taxon>Eukaryota</taxon>
        <taxon>Metazoa</taxon>
        <taxon>Porifera</taxon>
        <taxon>Hexactinellida</taxon>
        <taxon>Hexasterophora</taxon>
        <taxon>Lyssacinosida</taxon>
        <taxon>Leucopsacidae</taxon>
        <taxon>Oopsacas</taxon>
    </lineage>
</organism>
<name>A0AAV7JTL6_9METZ</name>
<evidence type="ECO:0000256" key="1">
    <source>
        <dbReference type="SAM" id="MobiDB-lite"/>
    </source>
</evidence>
<feature type="compositionally biased region" description="Polar residues" evidence="1">
    <location>
        <begin position="189"/>
        <end position="199"/>
    </location>
</feature>
<evidence type="ECO:0008006" key="4">
    <source>
        <dbReference type="Google" id="ProtNLM"/>
    </source>
</evidence>
<gene>
    <name evidence="2" type="ORF">LOD99_7275</name>
</gene>
<sequence length="966" mass="108071">MYKTDSGQYATVLTPSHIPSMTDPYSILCPPLEQDILGSSMHPFRVRPPSKSTIHGRYRPLPTLNTAQLQDIATENIINNYGHSSDRNSPEMERRNSPELDYPIYSLRVKSTSPTNSDSKSDSSGPSNPISPDNCQISLISQSNVIESNSGEGGSVDTGFNALGCTLYLQEPGAVRDDEVKSESEFSVWDTQTCNSTPPSVAISGASPPPFVQESNSNSSSPSRLPPTLTQGEPGIVGGLQNKIKPVINGVGRGAIGRGVKSKKRLNSLGEHNVGTLETAPIGWGELPMNPKDNFDDGTDFWGQPEKPILKPDNDMLMYLKSPYNSFGPYEMNNNTKHSSQYTSLTDQQKRILQEIMQSNFDFPTAISDDTMGGMPTSHTYNHGNMNSLYSRHFSESNIQGPSMQQFIMQRNVINLLMKQQYLQMQKGLNLEQAIQYLLQETKSQQQKLMSSLYQQGNKQQYTPQINLNLQISNMFINLLQQQLSNVTAQPLNGFPMGNQYINKSMYIPSLTESHTPSYEQHYSTPQEYSMGYPPSQTPRQGQAKNQQWIVQQLVKFHMFNDNDDKNESKSIGKDPMHYTKSLDPSYHGHDSPMKYNIIRSSSLIDQQVSDYNRQRKMNSSMSSLQTDESFNFSELNSLYDAFEDKLIDPEESVFHEPYDRVPPSPSFSTQAHTFSPGALAFYPPGHMHEPEKDSDLFSSLPANLHAPSFAPPSPRLFYPNKLENTLDYEPFTPTDIYQSKLTSSLVVDSLSTRSHNKSPNQFPDKYNPLLVPSNKNYPSASYMPNYMMEGNSNNSMGIKSDLLTHSLPAEIGLERSDAAWLFLTGLNTRIDKTQLERYFSPLGSTSVAHSVKNRTAILTFKQANDAETARNALKSMLGPDTYDTCDICTDPNELSYFIGKFAEPPRSPVRETTPWAYSGLSGSIESTFSSDSSISFPNTSDFPQDDIPQFEEQIWSNHLLPNDLL</sequence>
<accession>A0AAV7JTL6</accession>
<proteinExistence type="predicted"/>